<organism evidence="2 3">
    <name type="scientific">Streptomyces genisteinicus</name>
    <dbReference type="NCBI Taxonomy" id="2768068"/>
    <lineage>
        <taxon>Bacteria</taxon>
        <taxon>Bacillati</taxon>
        <taxon>Actinomycetota</taxon>
        <taxon>Actinomycetes</taxon>
        <taxon>Kitasatosporales</taxon>
        <taxon>Streptomycetaceae</taxon>
        <taxon>Streptomyces</taxon>
    </lineage>
</organism>
<reference evidence="2 3" key="1">
    <citation type="submission" date="2020-08" db="EMBL/GenBank/DDBJ databases">
        <title>A novel species.</title>
        <authorList>
            <person name="Gao J."/>
        </authorList>
    </citation>
    <scope>NUCLEOTIDE SEQUENCE [LARGE SCALE GENOMIC DNA]</scope>
    <source>
        <strain evidence="2 3">CRPJ-33</strain>
    </source>
</reference>
<keyword evidence="3" id="KW-1185">Reference proteome</keyword>
<keyword evidence="1" id="KW-1133">Transmembrane helix</keyword>
<keyword evidence="1" id="KW-0472">Membrane</keyword>
<dbReference type="Proteomes" id="UP000516230">
    <property type="component" value="Chromosome"/>
</dbReference>
<name>A0A7H0HNG3_9ACTN</name>
<dbReference type="Pfam" id="PF19953">
    <property type="entry name" value="EACC1"/>
    <property type="match status" value="1"/>
</dbReference>
<keyword evidence="1" id="KW-0812">Transmembrane</keyword>
<gene>
    <name evidence="2" type="ORF">IAG43_03490</name>
</gene>
<feature type="transmembrane region" description="Helical" evidence="1">
    <location>
        <begin position="57"/>
        <end position="78"/>
    </location>
</feature>
<evidence type="ECO:0000313" key="2">
    <source>
        <dbReference type="EMBL" id="QNP62079.1"/>
    </source>
</evidence>
<evidence type="ECO:0000313" key="3">
    <source>
        <dbReference type="Proteomes" id="UP000516230"/>
    </source>
</evidence>
<dbReference type="AlphaFoldDB" id="A0A7H0HNG3"/>
<dbReference type="InterPro" id="IPR045428">
    <property type="entry name" value="EACC1"/>
</dbReference>
<protein>
    <submittedName>
        <fullName evidence="2">Uncharacterized protein</fullName>
    </submittedName>
</protein>
<evidence type="ECO:0000256" key="1">
    <source>
        <dbReference type="SAM" id="Phobius"/>
    </source>
</evidence>
<dbReference type="EMBL" id="CP060825">
    <property type="protein sequence ID" value="QNP62079.1"/>
    <property type="molecule type" value="Genomic_DNA"/>
</dbReference>
<dbReference type="KEGG" id="sgj:IAG43_03490"/>
<dbReference type="RefSeq" id="WP_187739280.1">
    <property type="nucleotide sequence ID" value="NZ_CP060825.1"/>
</dbReference>
<proteinExistence type="predicted"/>
<accession>A0A7H0HNG3</accession>
<sequence>MDVVIGVDGEETADAEKHLRSLYEWLLADSACRRHARPVLRPGATTVPGAQGGLIDVLGLVLGTGFNAASLGVAIAAWRRSRPQTPTLVIERSDGTRIVLTGAADEEARRLLAEWEREQA</sequence>